<gene>
    <name evidence="5" type="ORF">Cvel_9891</name>
</gene>
<dbReference type="EMBL" id="CDMZ01004605">
    <property type="protein sequence ID" value="CEM50264.1"/>
    <property type="molecule type" value="Genomic_DNA"/>
</dbReference>
<dbReference type="PANTHER" id="PTHR13031">
    <property type="entry name" value="RIBONUCLEASE P SUBUNIT P30"/>
    <property type="match status" value="1"/>
</dbReference>
<keyword evidence="3" id="KW-0819">tRNA processing</keyword>
<dbReference type="GO" id="GO:0003723">
    <property type="term" value="F:RNA binding"/>
    <property type="evidence" value="ECO:0007669"/>
    <property type="project" value="TreeGrafter"/>
</dbReference>
<dbReference type="Gene3D" id="3.20.20.140">
    <property type="entry name" value="Metal-dependent hydrolases"/>
    <property type="match status" value="1"/>
</dbReference>
<comment type="similarity">
    <text evidence="2">Belongs to the eukaryotic/archaeal RNase P protein component 3 family.</text>
</comment>
<evidence type="ECO:0000256" key="3">
    <source>
        <dbReference type="ARBA" id="ARBA00022694"/>
    </source>
</evidence>
<dbReference type="InterPro" id="IPR002738">
    <property type="entry name" value="RNase_P_p30"/>
</dbReference>
<dbReference type="GO" id="GO:0005655">
    <property type="term" value="C:nucleolar ribonuclease P complex"/>
    <property type="evidence" value="ECO:0007669"/>
    <property type="project" value="TreeGrafter"/>
</dbReference>
<dbReference type="PhylomeDB" id="A0A0G4I089"/>
<feature type="region of interest" description="Disordered" evidence="4">
    <location>
        <begin position="317"/>
        <end position="352"/>
    </location>
</feature>
<comment type="subcellular location">
    <subcellularLocation>
        <location evidence="1">Nucleus</location>
    </subcellularLocation>
</comment>
<feature type="compositionally biased region" description="Gly residues" evidence="4">
    <location>
        <begin position="325"/>
        <end position="336"/>
    </location>
</feature>
<name>A0A0G4I089_9ALVE</name>
<evidence type="ECO:0000256" key="1">
    <source>
        <dbReference type="ARBA" id="ARBA00004123"/>
    </source>
</evidence>
<evidence type="ECO:0000313" key="5">
    <source>
        <dbReference type="EMBL" id="CEM50264.1"/>
    </source>
</evidence>
<evidence type="ECO:0000256" key="4">
    <source>
        <dbReference type="SAM" id="MobiDB-lite"/>
    </source>
</evidence>
<evidence type="ECO:0000256" key="2">
    <source>
        <dbReference type="ARBA" id="ARBA00007331"/>
    </source>
</evidence>
<dbReference type="InterPro" id="IPR016195">
    <property type="entry name" value="Pol/histidinol_Pase-like"/>
</dbReference>
<reference evidence="5" key="1">
    <citation type="submission" date="2014-11" db="EMBL/GenBank/DDBJ databases">
        <authorList>
            <person name="Otto D Thomas"/>
            <person name="Naeem Raeece"/>
        </authorList>
    </citation>
    <scope>NUCLEOTIDE SEQUENCE</scope>
</reference>
<dbReference type="AlphaFoldDB" id="A0A0G4I089"/>
<dbReference type="SUPFAM" id="SSF89550">
    <property type="entry name" value="PHP domain-like"/>
    <property type="match status" value="1"/>
</dbReference>
<dbReference type="GO" id="GO:0008033">
    <property type="term" value="P:tRNA processing"/>
    <property type="evidence" value="ECO:0007669"/>
    <property type="project" value="UniProtKB-KW"/>
</dbReference>
<sequence>MFLDLCVPFPFDPNGTVPKGQQEALCRSLVTEAIRLGFRGLAFDVSIPLQSTQINAHKCPIPDVPVQISDPSLLSALSSFSVISQWQPLALAVSRQRDETGRFASPFLFIKRATLVATSATNIQTMKQFAQKFSDEYDLIAIKPSDDKSWLAATNEAICDIITLDLSSSMPPYRIKRAHLGVAVGRGVFFEIQLGPALKDPTARRNLFANLSVIVSFVPLERLLITSAADNPLLMRSPTDAAQLAAFMGLTPSPTAGKAVMGSNAVAALYKGAARKTVGGAVAAVPVSKREVDGDEEMGGSSEVEGVGAAAAAAGGMSGAASSRGGRGGKGSGNAGAAGKRGRGGGPGGGYN</sequence>
<accession>A0A0G4I089</accession>
<organism evidence="5">
    <name type="scientific">Chromera velia CCMP2878</name>
    <dbReference type="NCBI Taxonomy" id="1169474"/>
    <lineage>
        <taxon>Eukaryota</taxon>
        <taxon>Sar</taxon>
        <taxon>Alveolata</taxon>
        <taxon>Colpodellida</taxon>
        <taxon>Chromeraceae</taxon>
        <taxon>Chromera</taxon>
    </lineage>
</organism>
<dbReference type="VEuPathDB" id="CryptoDB:Cvel_9891"/>
<dbReference type="Pfam" id="PF01876">
    <property type="entry name" value="RNase_P_p30"/>
    <property type="match status" value="1"/>
</dbReference>
<protein>
    <submittedName>
        <fullName evidence="5">Uncharacterized protein</fullName>
    </submittedName>
</protein>
<dbReference type="PANTHER" id="PTHR13031:SF0">
    <property type="entry name" value="RIBONUCLEASE P PROTEIN SUBUNIT P30"/>
    <property type="match status" value="1"/>
</dbReference>
<proteinExistence type="inferred from homology"/>